<dbReference type="RefSeq" id="WP_135547356.1">
    <property type="nucleotide sequence ID" value="NZ_SPQQ01000004.1"/>
</dbReference>
<dbReference type="Gene3D" id="3.30.1370.220">
    <property type="match status" value="1"/>
</dbReference>
<dbReference type="Proteomes" id="UP000298460">
    <property type="component" value="Unassembled WGS sequence"/>
</dbReference>
<dbReference type="InterPro" id="IPR020287">
    <property type="entry name" value="Tail_sheath_C"/>
</dbReference>
<dbReference type="Gene3D" id="2.60.40.4290">
    <property type="match status" value="1"/>
</dbReference>
<dbReference type="Pfam" id="PF17481">
    <property type="entry name" value="Phage_sheath_domII"/>
    <property type="match status" value="1"/>
</dbReference>
<dbReference type="OrthoDB" id="89060at2"/>
<keyword evidence="7" id="KW-1185">Reference proteome</keyword>
<comment type="caution">
    <text evidence="6">The sequence shown here is derived from an EMBL/GenBank/DDBJ whole genome shotgun (WGS) entry which is preliminary data.</text>
</comment>
<reference evidence="6 7" key="1">
    <citation type="submission" date="2019-03" db="EMBL/GenBank/DDBJ databases">
        <title>Draft Genome Sequence of Desulfosporosinus fructosivorans Strain 63.6F, Isolated from Marine Sediment in the Baltic Sea.</title>
        <authorList>
            <person name="Hausmann B."/>
            <person name="Vandieken V."/>
            <person name="Pjevac P."/>
            <person name="Schreck K."/>
            <person name="Herbold C.W."/>
            <person name="Loy A."/>
        </authorList>
    </citation>
    <scope>NUCLEOTIDE SEQUENCE [LARGE SCALE GENOMIC DNA]</scope>
    <source>
        <strain evidence="6 7">63.6F</strain>
    </source>
</reference>
<evidence type="ECO:0000259" key="5">
    <source>
        <dbReference type="Pfam" id="PF22671"/>
    </source>
</evidence>
<evidence type="ECO:0000259" key="2">
    <source>
        <dbReference type="Pfam" id="PF04984"/>
    </source>
</evidence>
<accession>A0A4Z0R6C8</accession>
<dbReference type="InterPro" id="IPR035089">
    <property type="entry name" value="Phage_sheath_subtilisin"/>
</dbReference>
<evidence type="ECO:0000256" key="1">
    <source>
        <dbReference type="ARBA" id="ARBA00008005"/>
    </source>
</evidence>
<dbReference type="Gene3D" id="3.40.50.11790">
    <property type="match status" value="1"/>
</dbReference>
<feature type="domain" description="Tail sheath protein subtilisin-like" evidence="2">
    <location>
        <begin position="181"/>
        <end position="329"/>
    </location>
</feature>
<evidence type="ECO:0000259" key="4">
    <source>
        <dbReference type="Pfam" id="PF17482"/>
    </source>
</evidence>
<name>A0A4Z0R6C8_9FIRM</name>
<dbReference type="AlphaFoldDB" id="A0A4Z0R6C8"/>
<dbReference type="Gene3D" id="3.30.360.90">
    <property type="match status" value="1"/>
</dbReference>
<organism evidence="6 7">
    <name type="scientific">Desulfosporosinus fructosivorans</name>
    <dbReference type="NCBI Taxonomy" id="2018669"/>
    <lineage>
        <taxon>Bacteria</taxon>
        <taxon>Bacillati</taxon>
        <taxon>Bacillota</taxon>
        <taxon>Clostridia</taxon>
        <taxon>Eubacteriales</taxon>
        <taxon>Desulfitobacteriaceae</taxon>
        <taxon>Desulfosporosinus</taxon>
    </lineage>
</organism>
<feature type="domain" description="Phage tail sheath protein-like beta-sandwich" evidence="3">
    <location>
        <begin position="91"/>
        <end position="180"/>
    </location>
</feature>
<proteinExistence type="inferred from homology"/>
<evidence type="ECO:0000313" key="7">
    <source>
        <dbReference type="Proteomes" id="UP000298460"/>
    </source>
</evidence>
<dbReference type="InterPro" id="IPR054564">
    <property type="entry name" value="Gp18_domIII_N"/>
</dbReference>
<dbReference type="InterPro" id="IPR035326">
    <property type="entry name" value="Beta_sandwich_Seath"/>
</dbReference>
<dbReference type="EMBL" id="SPQQ01000004">
    <property type="protein sequence ID" value="TGE37643.1"/>
    <property type="molecule type" value="Genomic_DNA"/>
</dbReference>
<sequence>MAAGTWTTQNKVRPGVYVNFKSEPQVAGALGERGIVSLPLLLSWGEPNKIISLEAGEDTFVKLGYLIGDAKLLLVREALKRAKTLLLYRLNTGTKAAVTTGNLTVTAKWGGLRGNDVAMLIQENIDDGTKFDVTTLLDGAEVDQQTVLNIAGLVANNWVVFSGTGALAETAGAPLVGGADGTITNQAYADYLAAVEIFDFNTIALPSTDEALKATFVAFCQRLRNTEGKKIQVVLENYPTADYEGVISVKNGVILSNGTTLTAAQATAWVAGATAGAQVNESLTYQAYDGAVDVAPRYINTQIIAALQAGEFVFTANDNRAVVEQDINTLTTLSLEKGKQFAKNRVIRVLDAINNDFVRIFSDFYIGQVSNNVDGRNLLKTQCVKYMETLQGMDAVQNFDSQTDVTIQAGNELDSVYIEAYTQPVDSIEKIYVKVQVR</sequence>
<protein>
    <submittedName>
        <fullName evidence="6">Phage tail sheath protein</fullName>
    </submittedName>
</protein>
<evidence type="ECO:0000313" key="6">
    <source>
        <dbReference type="EMBL" id="TGE37643.1"/>
    </source>
</evidence>
<dbReference type="Gene3D" id="3.30.1490.360">
    <property type="match status" value="1"/>
</dbReference>
<feature type="domain" description="Tail sheath protein C-terminal" evidence="4">
    <location>
        <begin position="336"/>
        <end position="438"/>
    </location>
</feature>
<feature type="domain" description="Tail sheath protein Gp18-like" evidence="5">
    <location>
        <begin position="33"/>
        <end position="90"/>
    </location>
</feature>
<evidence type="ECO:0000259" key="3">
    <source>
        <dbReference type="Pfam" id="PF17481"/>
    </source>
</evidence>
<gene>
    <name evidence="6" type="ORF">E4K67_12980</name>
</gene>
<dbReference type="Pfam" id="PF04984">
    <property type="entry name" value="Phage_sheath_1"/>
    <property type="match status" value="1"/>
</dbReference>
<comment type="similarity">
    <text evidence="1">Belongs to the myoviridae tail sheath protein family.</text>
</comment>
<dbReference type="Pfam" id="PF17482">
    <property type="entry name" value="Phage_sheath_1C"/>
    <property type="match status" value="1"/>
</dbReference>
<dbReference type="Pfam" id="PF22671">
    <property type="entry name" value="Gp18_domIII_N"/>
    <property type="match status" value="1"/>
</dbReference>